<comment type="caution">
    <text evidence="1">The sequence shown here is derived from an EMBL/GenBank/DDBJ whole genome shotgun (WGS) entry which is preliminary data.</text>
</comment>
<dbReference type="AlphaFoldDB" id="A0A0F9BSH6"/>
<sequence>MTSKTMMTKEPFLIEDDMAVLLFLCEIRTDDGPIPIQLLHEDMEERYGWLVLDVKGSIKRLFDQALIAVAGSTRSHLAVTELGKQVAKRISEMR</sequence>
<proteinExistence type="predicted"/>
<name>A0A0F9BSH6_9ZZZZ</name>
<protein>
    <recommendedName>
        <fullName evidence="2">HTH marR-type domain-containing protein</fullName>
    </recommendedName>
</protein>
<evidence type="ECO:0008006" key="2">
    <source>
        <dbReference type="Google" id="ProtNLM"/>
    </source>
</evidence>
<evidence type="ECO:0000313" key="1">
    <source>
        <dbReference type="EMBL" id="KKL24904.1"/>
    </source>
</evidence>
<organism evidence="1">
    <name type="scientific">marine sediment metagenome</name>
    <dbReference type="NCBI Taxonomy" id="412755"/>
    <lineage>
        <taxon>unclassified sequences</taxon>
        <taxon>metagenomes</taxon>
        <taxon>ecological metagenomes</taxon>
    </lineage>
</organism>
<dbReference type="EMBL" id="LAZR01036413">
    <property type="protein sequence ID" value="KKL24904.1"/>
    <property type="molecule type" value="Genomic_DNA"/>
</dbReference>
<accession>A0A0F9BSH6</accession>
<reference evidence="1" key="1">
    <citation type="journal article" date="2015" name="Nature">
        <title>Complex archaea that bridge the gap between prokaryotes and eukaryotes.</title>
        <authorList>
            <person name="Spang A."/>
            <person name="Saw J.H."/>
            <person name="Jorgensen S.L."/>
            <person name="Zaremba-Niedzwiedzka K."/>
            <person name="Martijn J."/>
            <person name="Lind A.E."/>
            <person name="van Eijk R."/>
            <person name="Schleper C."/>
            <person name="Guy L."/>
            <person name="Ettema T.J."/>
        </authorList>
    </citation>
    <scope>NUCLEOTIDE SEQUENCE</scope>
</reference>
<gene>
    <name evidence="1" type="ORF">LCGC14_2410650</name>
</gene>